<evidence type="ECO:0000313" key="5">
    <source>
        <dbReference type="Proteomes" id="UP000499080"/>
    </source>
</evidence>
<reference evidence="3 5" key="1">
    <citation type="journal article" date="2019" name="Sci. Rep.">
        <title>Orb-weaving spider Araneus ventricosus genome elucidates the spidroin gene catalogue.</title>
        <authorList>
            <person name="Kono N."/>
            <person name="Nakamura H."/>
            <person name="Ohtoshi R."/>
            <person name="Moran D.A.P."/>
            <person name="Shinohara A."/>
            <person name="Yoshida Y."/>
            <person name="Fujiwara M."/>
            <person name="Mori M."/>
            <person name="Tomita M."/>
            <person name="Arakawa K."/>
        </authorList>
    </citation>
    <scope>NUCLEOTIDE SEQUENCE [LARGE SCALE GENOMIC DNA]</scope>
</reference>
<protein>
    <submittedName>
        <fullName evidence="3">Uncharacterized protein</fullName>
    </submittedName>
</protein>
<organism evidence="3 5">
    <name type="scientific">Araneus ventricosus</name>
    <name type="common">Orbweaver spider</name>
    <name type="synonym">Epeira ventricosa</name>
    <dbReference type="NCBI Taxonomy" id="182803"/>
    <lineage>
        <taxon>Eukaryota</taxon>
        <taxon>Metazoa</taxon>
        <taxon>Ecdysozoa</taxon>
        <taxon>Arthropoda</taxon>
        <taxon>Chelicerata</taxon>
        <taxon>Arachnida</taxon>
        <taxon>Araneae</taxon>
        <taxon>Araneomorphae</taxon>
        <taxon>Entelegynae</taxon>
        <taxon>Araneoidea</taxon>
        <taxon>Araneidae</taxon>
        <taxon>Araneus</taxon>
    </lineage>
</organism>
<feature type="non-terminal residue" evidence="3">
    <location>
        <position position="74"/>
    </location>
</feature>
<evidence type="ECO:0000313" key="2">
    <source>
        <dbReference type="EMBL" id="GBM65897.1"/>
    </source>
</evidence>
<dbReference type="EMBL" id="BGPR01259067">
    <property type="protein sequence ID" value="GBM65897.1"/>
    <property type="molecule type" value="Genomic_DNA"/>
</dbReference>
<dbReference type="EMBL" id="BGPR01259102">
    <property type="protein sequence ID" value="GBM66023.1"/>
    <property type="molecule type" value="Genomic_DNA"/>
</dbReference>
<keyword evidence="5" id="KW-1185">Reference proteome</keyword>
<dbReference type="EMBL" id="BGPR01259069">
    <property type="protein sequence ID" value="GBM65905.1"/>
    <property type="molecule type" value="Genomic_DNA"/>
</dbReference>
<accession>A0A4Y2HKM2</accession>
<proteinExistence type="predicted"/>
<comment type="caution">
    <text evidence="3">The sequence shown here is derived from an EMBL/GenBank/DDBJ whole genome shotgun (WGS) entry which is preliminary data.</text>
</comment>
<gene>
    <name evidence="2" type="ORF">AVEN_192614_1</name>
    <name evidence="3" type="ORF">AVEN_233715_1</name>
    <name evidence="4" type="ORF">AVEN_59267_1</name>
</gene>
<evidence type="ECO:0000313" key="3">
    <source>
        <dbReference type="EMBL" id="GBM65905.1"/>
    </source>
</evidence>
<feature type="region of interest" description="Disordered" evidence="1">
    <location>
        <begin position="1"/>
        <end position="74"/>
    </location>
</feature>
<evidence type="ECO:0000313" key="4">
    <source>
        <dbReference type="EMBL" id="GBM66023.1"/>
    </source>
</evidence>
<sequence length="74" mass="8325">MSSSWCGKAESRPGHLTTVENHELADEVPLPEGVRCRELQTPPDGPLLPKSPDDPQRMRVPQGSRLLLEREIRQ</sequence>
<evidence type="ECO:0000256" key="1">
    <source>
        <dbReference type="SAM" id="MobiDB-lite"/>
    </source>
</evidence>
<dbReference type="AlphaFoldDB" id="A0A4Y2HKM2"/>
<name>A0A4Y2HKM2_ARAVE</name>
<dbReference type="Proteomes" id="UP000499080">
    <property type="component" value="Unassembled WGS sequence"/>
</dbReference>